<feature type="binding site" evidence="8">
    <location>
        <position position="255"/>
    </location>
    <ligand>
        <name>Zn(2+)</name>
        <dbReference type="ChEBI" id="CHEBI:29105"/>
    </ligand>
</feature>
<protein>
    <recommendedName>
        <fullName evidence="3">mannose-6-phosphate isomerase</fullName>
        <ecNumber evidence="3">5.3.1.8</ecNumber>
    </recommendedName>
</protein>
<feature type="region of interest" description="Disordered" evidence="9">
    <location>
        <begin position="22"/>
        <end position="50"/>
    </location>
</feature>
<feature type="binding site" evidence="8">
    <location>
        <position position="92"/>
    </location>
    <ligand>
        <name>Zn(2+)</name>
        <dbReference type="ChEBI" id="CHEBI:29105"/>
    </ligand>
</feature>
<dbReference type="InterPro" id="IPR001250">
    <property type="entry name" value="Man6P_Isoase-1"/>
</dbReference>
<gene>
    <name evidence="11" type="primary">manA</name>
    <name evidence="11" type="ORF">L8U60_04435</name>
</gene>
<dbReference type="PANTHER" id="PTHR10309:SF0">
    <property type="entry name" value="MANNOSE-6-PHOSPHATE ISOMERASE"/>
    <property type="match status" value="1"/>
</dbReference>
<evidence type="ECO:0000256" key="7">
    <source>
        <dbReference type="PIRSR" id="PIRSR001480-1"/>
    </source>
</evidence>
<reference evidence="11" key="1">
    <citation type="submission" date="2022-02" db="EMBL/GenBank/DDBJ databases">
        <title>Corynebacterium sp. from urogenital microbiome.</title>
        <authorList>
            <person name="Cappelli E.A."/>
            <person name="Ribeiro T.G."/>
            <person name="Peixe L."/>
        </authorList>
    </citation>
    <scope>NUCLEOTIDE SEQUENCE</scope>
    <source>
        <strain evidence="11">C8Ua_172</strain>
    </source>
</reference>
<dbReference type="PANTHER" id="PTHR10309">
    <property type="entry name" value="MANNOSE-6-PHOSPHATE ISOMERASE"/>
    <property type="match status" value="1"/>
</dbReference>
<dbReference type="GO" id="GO:0005975">
    <property type="term" value="P:carbohydrate metabolic process"/>
    <property type="evidence" value="ECO:0007669"/>
    <property type="project" value="InterPro"/>
</dbReference>
<dbReference type="GO" id="GO:0004476">
    <property type="term" value="F:mannose-6-phosphate isomerase activity"/>
    <property type="evidence" value="ECO:0007669"/>
    <property type="project" value="UniProtKB-EC"/>
</dbReference>
<dbReference type="GO" id="GO:0008270">
    <property type="term" value="F:zinc ion binding"/>
    <property type="evidence" value="ECO:0007669"/>
    <property type="project" value="InterPro"/>
</dbReference>
<evidence type="ECO:0000313" key="12">
    <source>
        <dbReference type="Proteomes" id="UP001146468"/>
    </source>
</evidence>
<evidence type="ECO:0000256" key="3">
    <source>
        <dbReference type="ARBA" id="ARBA00011956"/>
    </source>
</evidence>
<dbReference type="CDD" id="cd07011">
    <property type="entry name" value="cupin_PMI_type_I_N"/>
    <property type="match status" value="1"/>
</dbReference>
<dbReference type="GO" id="GO:0005829">
    <property type="term" value="C:cytosol"/>
    <property type="evidence" value="ECO:0007669"/>
    <property type="project" value="TreeGrafter"/>
</dbReference>
<evidence type="ECO:0000256" key="1">
    <source>
        <dbReference type="ARBA" id="ARBA00000757"/>
    </source>
</evidence>
<dbReference type="Gene3D" id="1.10.441.10">
    <property type="entry name" value="Phosphomannose Isomerase, domain 2"/>
    <property type="match status" value="1"/>
</dbReference>
<dbReference type="PRINTS" id="PR00714">
    <property type="entry name" value="MAN6PISMRASE"/>
</dbReference>
<accession>A0A9X3LT43</accession>
<feature type="domain" description="Phosphomannose isomerase type I catalytic" evidence="10">
    <location>
        <begin position="1"/>
        <end position="145"/>
    </location>
</feature>
<dbReference type="Pfam" id="PF20511">
    <property type="entry name" value="PMI_typeI_cat"/>
    <property type="match status" value="1"/>
</dbReference>
<dbReference type="InterPro" id="IPR014710">
    <property type="entry name" value="RmlC-like_jellyroll"/>
</dbReference>
<organism evidence="11 12">
    <name type="scientific">Corynebacterium meitnerae</name>
    <dbReference type="NCBI Taxonomy" id="2913498"/>
    <lineage>
        <taxon>Bacteria</taxon>
        <taxon>Bacillati</taxon>
        <taxon>Actinomycetota</taxon>
        <taxon>Actinomycetes</taxon>
        <taxon>Mycobacteriales</taxon>
        <taxon>Corynebacteriaceae</taxon>
        <taxon>Corynebacterium</taxon>
    </lineage>
</organism>
<dbReference type="InterPro" id="IPR018050">
    <property type="entry name" value="Pmannose_isomerase-type1_CS"/>
</dbReference>
<evidence type="ECO:0000256" key="9">
    <source>
        <dbReference type="SAM" id="MobiDB-lite"/>
    </source>
</evidence>
<evidence type="ECO:0000259" key="10">
    <source>
        <dbReference type="Pfam" id="PF20511"/>
    </source>
</evidence>
<keyword evidence="4 8" id="KW-0479">Metal-binding</keyword>
<evidence type="ECO:0000256" key="8">
    <source>
        <dbReference type="PIRSR" id="PIRSR001480-2"/>
    </source>
</evidence>
<evidence type="ECO:0000256" key="2">
    <source>
        <dbReference type="ARBA" id="ARBA00010772"/>
    </source>
</evidence>
<comment type="cofactor">
    <cofactor evidence="8">
        <name>Zn(2+)</name>
        <dbReference type="ChEBI" id="CHEBI:29105"/>
    </cofactor>
    <text evidence="8">Binds 1 zinc ion per subunit.</text>
</comment>
<name>A0A9X3LT43_9CORY</name>
<comment type="caution">
    <text evidence="11">The sequence shown here is derived from an EMBL/GenBank/DDBJ whole genome shotgun (WGS) entry which is preliminary data.</text>
</comment>
<dbReference type="NCBIfam" id="TIGR00218">
    <property type="entry name" value="manA"/>
    <property type="match status" value="1"/>
</dbReference>
<evidence type="ECO:0000256" key="6">
    <source>
        <dbReference type="ARBA" id="ARBA00023235"/>
    </source>
</evidence>
<dbReference type="GO" id="GO:0009298">
    <property type="term" value="P:GDP-mannose biosynthetic process"/>
    <property type="evidence" value="ECO:0007669"/>
    <property type="project" value="InterPro"/>
</dbReference>
<dbReference type="Gene3D" id="2.60.120.10">
    <property type="entry name" value="Jelly Rolls"/>
    <property type="match status" value="2"/>
</dbReference>
<dbReference type="InterPro" id="IPR011051">
    <property type="entry name" value="RmlC_Cupin_sf"/>
</dbReference>
<proteinExistence type="inferred from homology"/>
<dbReference type="SUPFAM" id="SSF51182">
    <property type="entry name" value="RmlC-like cupins"/>
    <property type="match status" value="1"/>
</dbReference>
<comment type="catalytic activity">
    <reaction evidence="1">
        <text>D-mannose 6-phosphate = D-fructose 6-phosphate</text>
        <dbReference type="Rhea" id="RHEA:12356"/>
        <dbReference type="ChEBI" id="CHEBI:58735"/>
        <dbReference type="ChEBI" id="CHEBI:61527"/>
        <dbReference type="EC" id="5.3.1.8"/>
    </reaction>
</comment>
<dbReference type="RefSeq" id="WP_269965173.1">
    <property type="nucleotide sequence ID" value="NZ_JAKMUS010000005.1"/>
</dbReference>
<evidence type="ECO:0000256" key="5">
    <source>
        <dbReference type="ARBA" id="ARBA00022833"/>
    </source>
</evidence>
<keyword evidence="5 8" id="KW-0862">Zinc</keyword>
<dbReference type="PROSITE" id="PS00965">
    <property type="entry name" value="PMI_I_1"/>
    <property type="match status" value="1"/>
</dbReference>
<sequence>MFKLTGTLQHYAWGDTSSIAMLQGRKPDGQPEAEMWFGAHPSAPSDTAEGPLDAVIAANPVKVLGEQTATQWDNRLPFLVKLLAAKQPLSIQAHPSIAQAKEGFAREDAASIPRDAAHRNYKDENHKPEILVALTPFRAMAGFRPIEDTVRMLAAFELPELDEARGMLVDESLEALLRHWLSLDTPTPLVDAVVARAGELAAAGHADPDVARLADNIVFIGQEFPGDVGVLAALLLNHIVLEPGEAVFLPAGNLHAYLEGFGVEVMANSDNVLRGGLTSKHIDVDELMDILIFTPIADPTLDVVAHMGETVRGEVSCTEYPVPVKDFAVSRYSSQSAGEKLLDMDHGPAIVLVVAGQIEVDSSVNLGPGEAAFVAADDGVVAATWDGAADFFVIHPG</sequence>
<evidence type="ECO:0000256" key="4">
    <source>
        <dbReference type="ARBA" id="ARBA00022723"/>
    </source>
</evidence>
<dbReference type="AlphaFoldDB" id="A0A9X3LT43"/>
<dbReference type="PIRSF" id="PIRSF001480">
    <property type="entry name" value="Mannose-6-phosphate_isomerase"/>
    <property type="match status" value="1"/>
</dbReference>
<feature type="binding site" evidence="8">
    <location>
        <position position="129"/>
    </location>
    <ligand>
        <name>Zn(2+)</name>
        <dbReference type="ChEBI" id="CHEBI:29105"/>
    </ligand>
</feature>
<dbReference type="Proteomes" id="UP001146468">
    <property type="component" value="Unassembled WGS sequence"/>
</dbReference>
<dbReference type="EMBL" id="JAKMUS010000005">
    <property type="protein sequence ID" value="MCZ9293730.1"/>
    <property type="molecule type" value="Genomic_DNA"/>
</dbReference>
<dbReference type="EC" id="5.3.1.8" evidence="3"/>
<keyword evidence="12" id="KW-1185">Reference proteome</keyword>
<feature type="active site" evidence="7">
    <location>
        <position position="274"/>
    </location>
</feature>
<feature type="binding site" evidence="8">
    <location>
        <position position="94"/>
    </location>
    <ligand>
        <name>Zn(2+)</name>
        <dbReference type="ChEBI" id="CHEBI:29105"/>
    </ligand>
</feature>
<comment type="similarity">
    <text evidence="2">Belongs to the mannose-6-phosphate isomerase type 1 family.</text>
</comment>
<keyword evidence="6 11" id="KW-0413">Isomerase</keyword>
<dbReference type="InterPro" id="IPR016305">
    <property type="entry name" value="Mannose-6-P_Isomerase"/>
</dbReference>
<evidence type="ECO:0000313" key="11">
    <source>
        <dbReference type="EMBL" id="MCZ9293730.1"/>
    </source>
</evidence>
<dbReference type="InterPro" id="IPR046457">
    <property type="entry name" value="PMI_typeI_cat"/>
</dbReference>